<dbReference type="GO" id="GO:0016020">
    <property type="term" value="C:membrane"/>
    <property type="evidence" value="ECO:0007669"/>
    <property type="project" value="UniProtKB-SubCell"/>
</dbReference>
<gene>
    <name evidence="7" type="ORF">CEUSTIGMA_g6420.t1</name>
</gene>
<dbReference type="Pfam" id="PF04117">
    <property type="entry name" value="Mpv17_PMP22"/>
    <property type="match status" value="1"/>
</dbReference>
<dbReference type="OrthoDB" id="10267969at2759"/>
<accession>A0A250X890</accession>
<evidence type="ECO:0000313" key="7">
    <source>
        <dbReference type="EMBL" id="GAX78980.1"/>
    </source>
</evidence>
<keyword evidence="3 6" id="KW-0812">Transmembrane</keyword>
<organism evidence="7 8">
    <name type="scientific">Chlamydomonas eustigma</name>
    <dbReference type="NCBI Taxonomy" id="1157962"/>
    <lineage>
        <taxon>Eukaryota</taxon>
        <taxon>Viridiplantae</taxon>
        <taxon>Chlorophyta</taxon>
        <taxon>core chlorophytes</taxon>
        <taxon>Chlorophyceae</taxon>
        <taxon>CS clade</taxon>
        <taxon>Chlamydomonadales</taxon>
        <taxon>Chlamydomonadaceae</taxon>
        <taxon>Chlamydomonas</taxon>
    </lineage>
</organism>
<dbReference type="EMBL" id="BEGY01000037">
    <property type="protein sequence ID" value="GAX78980.1"/>
    <property type="molecule type" value="Genomic_DNA"/>
</dbReference>
<keyword evidence="5 6" id="KW-0472">Membrane</keyword>
<reference evidence="7 8" key="1">
    <citation type="submission" date="2017-08" db="EMBL/GenBank/DDBJ databases">
        <title>Acidophilic green algal genome provides insights into adaptation to an acidic environment.</title>
        <authorList>
            <person name="Hirooka S."/>
            <person name="Hirose Y."/>
            <person name="Kanesaki Y."/>
            <person name="Higuchi S."/>
            <person name="Fujiwara T."/>
            <person name="Onuma R."/>
            <person name="Era A."/>
            <person name="Ohbayashi R."/>
            <person name="Uzuka A."/>
            <person name="Nozaki H."/>
            <person name="Yoshikawa H."/>
            <person name="Miyagishima S.Y."/>
        </authorList>
    </citation>
    <scope>NUCLEOTIDE SEQUENCE [LARGE SCALE GENOMIC DNA]</scope>
    <source>
        <strain evidence="7 8">NIES-2499</strain>
    </source>
</reference>
<keyword evidence="8" id="KW-1185">Reference proteome</keyword>
<dbReference type="GO" id="GO:0005737">
    <property type="term" value="C:cytoplasm"/>
    <property type="evidence" value="ECO:0007669"/>
    <property type="project" value="TreeGrafter"/>
</dbReference>
<name>A0A250X890_9CHLO</name>
<evidence type="ECO:0000256" key="4">
    <source>
        <dbReference type="ARBA" id="ARBA00022989"/>
    </source>
</evidence>
<evidence type="ECO:0000256" key="5">
    <source>
        <dbReference type="ARBA" id="ARBA00023136"/>
    </source>
</evidence>
<comment type="similarity">
    <text evidence="2 6">Belongs to the peroxisomal membrane protein PXMP2/4 family.</text>
</comment>
<dbReference type="InterPro" id="IPR007248">
    <property type="entry name" value="Mpv17_PMP22"/>
</dbReference>
<proteinExistence type="inferred from homology"/>
<feature type="transmembrane region" description="Helical" evidence="6">
    <location>
        <begin position="181"/>
        <end position="199"/>
    </location>
</feature>
<evidence type="ECO:0000256" key="6">
    <source>
        <dbReference type="RuleBase" id="RU363053"/>
    </source>
</evidence>
<dbReference type="STRING" id="1157962.A0A250X890"/>
<protein>
    <recommendedName>
        <fullName evidence="9">Peroxisomal membrane protein MPV17</fullName>
    </recommendedName>
</protein>
<dbReference type="AlphaFoldDB" id="A0A250X890"/>
<evidence type="ECO:0000256" key="1">
    <source>
        <dbReference type="ARBA" id="ARBA00004141"/>
    </source>
</evidence>
<evidence type="ECO:0000313" key="8">
    <source>
        <dbReference type="Proteomes" id="UP000232323"/>
    </source>
</evidence>
<dbReference type="PANTHER" id="PTHR11266">
    <property type="entry name" value="PEROXISOMAL MEMBRANE PROTEIN 2, PXMP2 MPV17"/>
    <property type="match status" value="1"/>
</dbReference>
<dbReference type="Proteomes" id="UP000232323">
    <property type="component" value="Unassembled WGS sequence"/>
</dbReference>
<comment type="caution">
    <text evidence="6">Lacks conserved residue(s) required for the propagation of feature annotation.</text>
</comment>
<evidence type="ECO:0000256" key="2">
    <source>
        <dbReference type="ARBA" id="ARBA00006824"/>
    </source>
</evidence>
<keyword evidence="4 6" id="KW-1133">Transmembrane helix</keyword>
<comment type="subcellular location">
    <subcellularLocation>
        <location evidence="1">Membrane</location>
        <topology evidence="1">Multi-pass membrane protein</topology>
    </subcellularLocation>
</comment>
<comment type="caution">
    <text evidence="7">The sequence shown here is derived from an EMBL/GenBank/DDBJ whole genome shotgun (WGS) entry which is preliminary data.</text>
</comment>
<dbReference type="PANTHER" id="PTHR11266:SF46">
    <property type="entry name" value="OS08G0566900 PROTEIN"/>
    <property type="match status" value="1"/>
</dbReference>
<evidence type="ECO:0008006" key="9">
    <source>
        <dbReference type="Google" id="ProtNLM"/>
    </source>
</evidence>
<sequence length="207" mass="23531">MLYFIVIILYEAMTANPSILRIAWQRYLHQLNKRPLRTKALTAAGIAAISDVIAQRILTGGYRSGRRTLAVALYGLLYTGPAAHYWQKFVQWAFCTCGKGSNCNCSSDAMTVFKKVVVDQVTYGPVCNVLFLCFTGLVLEDRPWSDIGTKVFRNYPAVQLNAWRLWPLASLINFKFVPIKFRVLFLNLVALVWSTFLLMRARVQRPA</sequence>
<evidence type="ECO:0000256" key="3">
    <source>
        <dbReference type="ARBA" id="ARBA00022692"/>
    </source>
</evidence>